<feature type="compositionally biased region" description="Polar residues" evidence="4">
    <location>
        <begin position="2518"/>
        <end position="2537"/>
    </location>
</feature>
<dbReference type="InterPro" id="IPR036034">
    <property type="entry name" value="PDZ_sf"/>
</dbReference>
<feature type="compositionally biased region" description="Pro residues" evidence="4">
    <location>
        <begin position="1688"/>
        <end position="1718"/>
    </location>
</feature>
<dbReference type="GO" id="GO:0008270">
    <property type="term" value="F:zinc ion binding"/>
    <property type="evidence" value="ECO:0007669"/>
    <property type="project" value="UniProtKB-KW"/>
</dbReference>
<evidence type="ECO:0000256" key="3">
    <source>
        <dbReference type="ARBA" id="ARBA00022833"/>
    </source>
</evidence>
<feature type="region of interest" description="Disordered" evidence="4">
    <location>
        <begin position="1864"/>
        <end position="1887"/>
    </location>
</feature>
<keyword evidence="2" id="KW-0863">Zinc-finger</keyword>
<dbReference type="Gene3D" id="3.30.40.10">
    <property type="entry name" value="Zinc/RING finger domain, C3HC4 (zinc finger)"/>
    <property type="match status" value="1"/>
</dbReference>
<feature type="region of interest" description="Disordered" evidence="4">
    <location>
        <begin position="439"/>
        <end position="482"/>
    </location>
</feature>
<dbReference type="InterPro" id="IPR001478">
    <property type="entry name" value="PDZ"/>
</dbReference>
<sequence length="2631" mass="297681">MKVEVEGAQKRNIGLSELKDEELESTLVISEFLTRFYPHFRRGDDEVIHDGNETITGEVEAQGKGKVIISPLDIISAIKYRNDVERYRNFSSIIKDLKKPGFYGSSKKDRDQDKKLDEFLAKEGNKVWKRMQERITQGRMSADEDVIDVLTMLEVRLAKAISNDTLLNKVSEKDKSSNHYHPSCSTLLGIPSGNYFSSILPQCIYDATTLEKEEEALEQIGNVSERMGTLAVPANSLTWKELLRISKVVGSLPTKEALQSCKKSTLTQTVMIHTDGFDPKSSKPNLMSSRKESNNQSSDTMLLMPNSKMRGTDLVALWVRAQRNTGAFMQLLALFDLVEIENDVRGSLQSAAKEVIDVDVIDGSLDQKEKGIPNEISFVPDPEIGSDHYPIFSVSYVGNPNKMRHRVEREAPMLDKLVEWTIVNQVFFTQKYMKALISNPQGKKGNTSASGSKRGINEVSNGSSEFQSNTKRQKEPDESIMPPELKNAYQSYILKWFGQRNREALRIIFSSSDLSQEEDTRAVEQIKKILKSDFDSTDRTFARINRRILLSKYQTFDAFQVAVKRLLDALKTSMSKDQIQMENIERAKVDFTCICKSFLPHEEHNCGKLICPLTELKDCEIPENLCAHPRPWFDEKEKCQRCEDSVLSEKMCKTCWNCNSRVHLSCIDSESGDISPFGLEKYKYISAVLMSAQDLPEDSPDFVANPIEWERVELVMKRSHINGKLPPWCLTLQHTEHCDELLLKCIDNVLDPRRWDGVEESEKIKKVNPMRVPHSGMIIDKISEGPGKRAGLHKGDVIVEIDVLNTGKNNGNNVFSNREKFILKDIRDADLRKNVFRIQSSEMKLVVMRPSVSITEMASSYKRTIEHAQARVDKAFQSLVEKRWYCSECRDENNEKSQESIESVRICQWVIRRLGMEECSIPFHSETPNADEVLEGGGIRNDGIVEIDLASSDSENLNSFQPDQLEHASLRRLDEMMHSLSNEDEPTSFYTPPWTKKRKLKWASSSSSNPFRLLCAGIVVLLKKAQKDGIEESERTEFAKRFVQLLISWCLDYRGECGARLTKGPPDCARFAITPWLLQSCSVCKVSAVKDMSSLLCTHCFLKQTNNGPSAEVEFEGTERHKKSLDEGVELPSDFETHNPTLQYEMLSSYVGTVLLAPINDTLVMSVLDKAKINIDEGRRCIEMIVISYVPSRFLNEKNMDGLVYEKGSDFKDRWANANGLFFLLPIMSSAQMQFIQTFCTIWESEVPSESPLLKLPGIIALIPSEFYTRLRMTHSMVSSVDRAVQSLSSKFGDSIFPMMVHDISKSENYPSKLIGLDNSDAVQLLFGQKNKMPLKSMFTDAEGISYAIDVFTSNPVSCRKLINKGPHDFESVFEGISSSIRKLPKSQNPLSLLKFLDGMVSFDASAAAKQGHCNVFYSDLLFWTNLKKKNGSNTSQAVSMKLLGELVAKQDLYQPPSAKSKGRREIIVLHRQFSIQSAEDSDDEEYQPEGVGVEKEHVFSGVGWGFELVKWASENYALRVGRVAPNSPAADAGMRMHDIVQSINGNPISLGMDGYECASILLSENETYSIERCDRSPAVPFLYRHTHKRRPVYGPIVLEILRVNINPRPLPDDDEVILVEPSQQGKRARSHNVSHRNDQRRSSHQGRQQQLQVQHINYQEPASIPVPHNPSAHPSAHPPEHQTIHPPVHPPAHQPIHPPIHPPAQPPHYPPADPLPQPQYQLPGQLLPTQPMTSTPLMGNHLYMPSVNGSFLTLCETVVLLHAIKLNHLQLSTRLLSPRYPHQRVNEEYVTRIKPFVEEHGISSIPTLNEDMWNALLERDWHRMQKESGPVIFEEHGHAYRKPVERLPIDRFFEEFINRKQSERRQKSSATMRIRGGGEEHNPLRPQSLSIVPINEWAGKTVFGPHMKQHNDNTGQRGTLIGRIVSGAECGTSVIVEVIFISTNANTWLEPPQKISCPQQNLRFIPNSNHNDSNDDMLTKVKACLQYMKKTGNEKEFDESSDLQNASQKEELEPVTKKHLLLGAATLVEDLKESASSLLGVLPDRRIVHWFASDPSAIYLYHQGDSDKLSGTHSKRIIAGFEKSADFAKKNNSPFPFIECKGSKKFCCLWGCCVKGENNSKERLILSFDTLDELKSHYSRCHRYTASQRQGDEQRSWTRISCPMSIKDLCADLTSHICGQATALSSFVKNHEQDEDSTEKEEDFYRSYLSKSITFDVPLFLHLHNGRPDFEFLRGICLIDSTLQKSILLWTRLVRLFDIESIGCYRLVDTNENRTQFNSKELELTADTDEGEIAVMKLDESVPSNNEDSICYRRTNLDLNVCLCGARQELDTAHTLNCHICRHQDEVILKSKKDSEYHGVGCTLVTDLCFPGVDTANRIKLHLALKGILPVIGEVDVIKVLLIKLAANIPSTLYAPVMSNSNQGLWRGELLDVWIDFITRCTSIRMTFQGFAALQYSLNKNRLPKWWKAKPCGYAGAPTCLNSPSVSNLSLLIFTLDRAVAEYISTARKPYEEKTSDAISAQVSSPTKTQQQAKGENWEENFNQMEIKERFKVLQSWAKTMGLPQFNDEWADDCVVCKNGGDLLCCEYCQNVAHQGCIGCEGDLEDIVFICSECTSDITNLRRNHLRPDE</sequence>
<dbReference type="SMART" id="SM00228">
    <property type="entry name" value="PDZ"/>
    <property type="match status" value="2"/>
</dbReference>
<dbReference type="SUPFAM" id="SSF50156">
    <property type="entry name" value="PDZ domain-like"/>
    <property type="match status" value="1"/>
</dbReference>
<evidence type="ECO:0000313" key="7">
    <source>
        <dbReference type="EMBL" id="CAE0462286.1"/>
    </source>
</evidence>
<keyword evidence="3" id="KW-0862">Zinc</keyword>
<dbReference type="InterPro" id="IPR011011">
    <property type="entry name" value="Znf_FYVE_PHD"/>
</dbReference>
<evidence type="ECO:0000256" key="4">
    <source>
        <dbReference type="SAM" id="MobiDB-lite"/>
    </source>
</evidence>
<dbReference type="CDD" id="cd15489">
    <property type="entry name" value="PHD_SF"/>
    <property type="match status" value="1"/>
</dbReference>
<dbReference type="EMBL" id="HBIO01009274">
    <property type="protein sequence ID" value="CAE0462286.1"/>
    <property type="molecule type" value="Transcribed_RNA"/>
</dbReference>
<feature type="region of interest" description="Disordered" evidence="4">
    <location>
        <begin position="2516"/>
        <end position="2537"/>
    </location>
</feature>
<dbReference type="InterPro" id="IPR013083">
    <property type="entry name" value="Znf_RING/FYVE/PHD"/>
</dbReference>
<feature type="domain" description="PDZ" evidence="5">
    <location>
        <begin position="754"/>
        <end position="851"/>
    </location>
</feature>
<feature type="domain" description="PDZ" evidence="5">
    <location>
        <begin position="1503"/>
        <end position="1577"/>
    </location>
</feature>
<feature type="compositionally biased region" description="Polar residues" evidence="4">
    <location>
        <begin position="282"/>
        <end position="299"/>
    </location>
</feature>
<feature type="compositionally biased region" description="Polar residues" evidence="4">
    <location>
        <begin position="439"/>
        <end position="451"/>
    </location>
</feature>
<feature type="compositionally biased region" description="Low complexity" evidence="4">
    <location>
        <begin position="1719"/>
        <end position="1732"/>
    </location>
</feature>
<evidence type="ECO:0000256" key="2">
    <source>
        <dbReference type="ARBA" id="ARBA00022771"/>
    </source>
</evidence>
<gene>
    <name evidence="7" type="ORF">CDEB00056_LOCUS7127</name>
</gene>
<feature type="compositionally biased region" description="Low complexity" evidence="4">
    <location>
        <begin position="1646"/>
        <end position="1656"/>
    </location>
</feature>
<feature type="domain" description="Zinc finger PHD-type" evidence="6">
    <location>
        <begin position="2574"/>
        <end position="2616"/>
    </location>
</feature>
<dbReference type="SMART" id="SM00249">
    <property type="entry name" value="PHD"/>
    <property type="match status" value="1"/>
</dbReference>
<feature type="compositionally biased region" description="Polar residues" evidence="4">
    <location>
        <begin position="458"/>
        <end position="470"/>
    </location>
</feature>
<name>A0A7S3V7P2_9STRA</name>
<dbReference type="InterPro" id="IPR001965">
    <property type="entry name" value="Znf_PHD"/>
</dbReference>
<reference evidence="7" key="1">
    <citation type="submission" date="2021-01" db="EMBL/GenBank/DDBJ databases">
        <authorList>
            <person name="Corre E."/>
            <person name="Pelletier E."/>
            <person name="Niang G."/>
            <person name="Scheremetjew M."/>
            <person name="Finn R."/>
            <person name="Kale V."/>
            <person name="Holt S."/>
            <person name="Cochrane G."/>
            <person name="Meng A."/>
            <person name="Brown T."/>
            <person name="Cohen L."/>
        </authorList>
    </citation>
    <scope>NUCLEOTIDE SEQUENCE</scope>
    <source>
        <strain evidence="7">MM31A-1</strain>
    </source>
</reference>
<feature type="region of interest" description="Disordered" evidence="4">
    <location>
        <begin position="277"/>
        <end position="299"/>
    </location>
</feature>
<evidence type="ECO:0000259" key="5">
    <source>
        <dbReference type="SMART" id="SM00228"/>
    </source>
</evidence>
<accession>A0A7S3V7P2</accession>
<feature type="compositionally biased region" description="Low complexity" evidence="4">
    <location>
        <begin position="1666"/>
        <end position="1676"/>
    </location>
</feature>
<protein>
    <submittedName>
        <fullName evidence="7">Uncharacterized protein</fullName>
    </submittedName>
</protein>
<proteinExistence type="predicted"/>
<dbReference type="Gene3D" id="2.30.42.10">
    <property type="match status" value="1"/>
</dbReference>
<evidence type="ECO:0000256" key="1">
    <source>
        <dbReference type="ARBA" id="ARBA00022723"/>
    </source>
</evidence>
<evidence type="ECO:0000259" key="6">
    <source>
        <dbReference type="SMART" id="SM00249"/>
    </source>
</evidence>
<keyword evidence="1" id="KW-0479">Metal-binding</keyword>
<dbReference type="SUPFAM" id="SSF57903">
    <property type="entry name" value="FYVE/PHD zinc finger"/>
    <property type="match status" value="1"/>
</dbReference>
<organism evidence="7">
    <name type="scientific">Chaetoceros debilis</name>
    <dbReference type="NCBI Taxonomy" id="122233"/>
    <lineage>
        <taxon>Eukaryota</taxon>
        <taxon>Sar</taxon>
        <taxon>Stramenopiles</taxon>
        <taxon>Ochrophyta</taxon>
        <taxon>Bacillariophyta</taxon>
        <taxon>Coscinodiscophyceae</taxon>
        <taxon>Chaetocerotophycidae</taxon>
        <taxon>Chaetocerotales</taxon>
        <taxon>Chaetocerotaceae</taxon>
        <taxon>Chaetoceros</taxon>
    </lineage>
</organism>
<feature type="region of interest" description="Disordered" evidence="4">
    <location>
        <begin position="1622"/>
        <end position="1734"/>
    </location>
</feature>